<dbReference type="Proteomes" id="UP001148786">
    <property type="component" value="Unassembled WGS sequence"/>
</dbReference>
<sequence length="550" mass="58916">MSHLSFLRVTLSVGLLAFSLIHFPSAGAQTAFDWNSITPSTSLNWVSCYSQLTQCARLNVPLDYSNPSAGSAAIALIRIPSPLGLSGSPAYRGPILFNPGGPGESGVNAGLALGSAIQGVFGQAFDLVSFDPRGIGHSTPSISIFTSDVERAAFDLGAQSLNTEVTSSSTLPERWAKIQVLGSLARDRSANVISHMTTDNVARDMLRIIEAHGRDKLQYWGISYGSVLGATFAALFPDKVERLIIDGVLDLQRYYSVDGRNHVVDADKALQAFFDACVAAGSQACAFHSPSAGAIKRRLDRIYERVLRQPVPAYSPSFPKYGVVDFVTLKNTILTALYTPSASFAPLARGLKALEDGDASVLYQLPRLSSDEVFASIMCSDGNAVTDSAAQVAKYAETISRLSTFSSLISSIRLLCSGWKIHPNSFKGPLSGNTSFPLLIIGNTADPVTSLSMAKKASRAFPGSVVLTYDIPGHTSFAWTSLCVIGHVRAYFQNGALPTKGAICNDAVVPYFTSTSTTNATGLVNERRDSLDEIVEVLRRADKRELFNAF</sequence>
<dbReference type="InterPro" id="IPR013595">
    <property type="entry name" value="Pept_S33_TAP-like_C"/>
</dbReference>
<dbReference type="PANTHER" id="PTHR43248:SF25">
    <property type="entry name" value="AB HYDROLASE-1 DOMAIN-CONTAINING PROTEIN-RELATED"/>
    <property type="match status" value="1"/>
</dbReference>
<gene>
    <name evidence="6" type="ORF">NLJ89_g9145</name>
</gene>
<feature type="domain" description="Peptidase S33 tripeptidyl aminopeptidase-like C-terminal" evidence="5">
    <location>
        <begin position="405"/>
        <end position="504"/>
    </location>
</feature>
<evidence type="ECO:0000256" key="3">
    <source>
        <dbReference type="SAM" id="SignalP"/>
    </source>
</evidence>
<dbReference type="InterPro" id="IPR029058">
    <property type="entry name" value="AB_hydrolase_fold"/>
</dbReference>
<evidence type="ECO:0008006" key="8">
    <source>
        <dbReference type="Google" id="ProtNLM"/>
    </source>
</evidence>
<name>A0A9W8MS41_9AGAR</name>
<feature type="chain" id="PRO_5040868266" description="Proteinase" evidence="3">
    <location>
        <begin position="29"/>
        <end position="550"/>
    </location>
</feature>
<feature type="domain" description="AB hydrolase-1" evidence="4">
    <location>
        <begin position="94"/>
        <end position="274"/>
    </location>
</feature>
<evidence type="ECO:0000256" key="1">
    <source>
        <dbReference type="ARBA" id="ARBA00010088"/>
    </source>
</evidence>
<keyword evidence="7" id="KW-1185">Reference proteome</keyword>
<keyword evidence="3" id="KW-0732">Signal</keyword>
<reference evidence="6" key="1">
    <citation type="submission" date="2022-07" db="EMBL/GenBank/DDBJ databases">
        <title>Genome Sequence of Agrocybe chaxingu.</title>
        <authorList>
            <person name="Buettner E."/>
        </authorList>
    </citation>
    <scope>NUCLEOTIDE SEQUENCE</scope>
    <source>
        <strain evidence="6">MP-N11</strain>
    </source>
</reference>
<evidence type="ECO:0000259" key="5">
    <source>
        <dbReference type="Pfam" id="PF08386"/>
    </source>
</evidence>
<comment type="caution">
    <text evidence="6">The sequence shown here is derived from an EMBL/GenBank/DDBJ whole genome shotgun (WGS) entry which is preliminary data.</text>
</comment>
<accession>A0A9W8MS41</accession>
<dbReference type="Pfam" id="PF08386">
    <property type="entry name" value="Abhydrolase_4"/>
    <property type="match status" value="1"/>
</dbReference>
<evidence type="ECO:0000313" key="6">
    <source>
        <dbReference type="EMBL" id="KAJ3501873.1"/>
    </source>
</evidence>
<dbReference type="EMBL" id="JANKHO010001364">
    <property type="protein sequence ID" value="KAJ3501873.1"/>
    <property type="molecule type" value="Genomic_DNA"/>
</dbReference>
<dbReference type="InterPro" id="IPR000073">
    <property type="entry name" value="AB_hydrolase_1"/>
</dbReference>
<evidence type="ECO:0000313" key="7">
    <source>
        <dbReference type="Proteomes" id="UP001148786"/>
    </source>
</evidence>
<comment type="similarity">
    <text evidence="1">Belongs to the peptidase S33 family.</text>
</comment>
<protein>
    <recommendedName>
        <fullName evidence="8">Proteinase</fullName>
    </recommendedName>
</protein>
<dbReference type="Pfam" id="PF00561">
    <property type="entry name" value="Abhydrolase_1"/>
    <property type="match status" value="1"/>
</dbReference>
<organism evidence="6 7">
    <name type="scientific">Agrocybe chaxingu</name>
    <dbReference type="NCBI Taxonomy" id="84603"/>
    <lineage>
        <taxon>Eukaryota</taxon>
        <taxon>Fungi</taxon>
        <taxon>Dikarya</taxon>
        <taxon>Basidiomycota</taxon>
        <taxon>Agaricomycotina</taxon>
        <taxon>Agaricomycetes</taxon>
        <taxon>Agaricomycetidae</taxon>
        <taxon>Agaricales</taxon>
        <taxon>Agaricineae</taxon>
        <taxon>Strophariaceae</taxon>
        <taxon>Agrocybe</taxon>
    </lineage>
</organism>
<feature type="signal peptide" evidence="3">
    <location>
        <begin position="1"/>
        <end position="28"/>
    </location>
</feature>
<dbReference type="OrthoDB" id="425534at2759"/>
<dbReference type="Gene3D" id="3.40.50.1820">
    <property type="entry name" value="alpha/beta hydrolase"/>
    <property type="match status" value="1"/>
</dbReference>
<dbReference type="PANTHER" id="PTHR43248">
    <property type="entry name" value="2-SUCCINYL-6-HYDROXY-2,4-CYCLOHEXADIENE-1-CARBOXYLATE SYNTHASE"/>
    <property type="match status" value="1"/>
</dbReference>
<evidence type="ECO:0000259" key="4">
    <source>
        <dbReference type="Pfam" id="PF00561"/>
    </source>
</evidence>
<keyword evidence="2" id="KW-0378">Hydrolase</keyword>
<dbReference type="GO" id="GO:0016787">
    <property type="term" value="F:hydrolase activity"/>
    <property type="evidence" value="ECO:0007669"/>
    <property type="project" value="UniProtKB-KW"/>
</dbReference>
<evidence type="ECO:0000256" key="2">
    <source>
        <dbReference type="ARBA" id="ARBA00022801"/>
    </source>
</evidence>
<proteinExistence type="inferred from homology"/>
<dbReference type="InterPro" id="IPR051601">
    <property type="entry name" value="Serine_prot/Carboxylest_S33"/>
</dbReference>
<dbReference type="SUPFAM" id="SSF53474">
    <property type="entry name" value="alpha/beta-Hydrolases"/>
    <property type="match status" value="1"/>
</dbReference>
<dbReference type="AlphaFoldDB" id="A0A9W8MS41"/>